<comment type="caution">
    <text evidence="1">The sequence shown here is derived from an EMBL/GenBank/DDBJ whole genome shotgun (WGS) entry which is preliminary data.</text>
</comment>
<evidence type="ECO:0000313" key="2">
    <source>
        <dbReference type="Proteomes" id="UP000724584"/>
    </source>
</evidence>
<accession>A0ACB7PIF1</accession>
<reference evidence="1 2" key="1">
    <citation type="journal article" date="2021" name="Nat. Commun.">
        <title>Genetic determinants of endophytism in the Arabidopsis root mycobiome.</title>
        <authorList>
            <person name="Mesny F."/>
            <person name="Miyauchi S."/>
            <person name="Thiergart T."/>
            <person name="Pickel B."/>
            <person name="Atanasova L."/>
            <person name="Karlsson M."/>
            <person name="Huettel B."/>
            <person name="Barry K.W."/>
            <person name="Haridas S."/>
            <person name="Chen C."/>
            <person name="Bauer D."/>
            <person name="Andreopoulos W."/>
            <person name="Pangilinan J."/>
            <person name="LaButti K."/>
            <person name="Riley R."/>
            <person name="Lipzen A."/>
            <person name="Clum A."/>
            <person name="Drula E."/>
            <person name="Henrissat B."/>
            <person name="Kohler A."/>
            <person name="Grigoriev I.V."/>
            <person name="Martin F.M."/>
            <person name="Hacquard S."/>
        </authorList>
    </citation>
    <scope>NUCLEOTIDE SEQUENCE [LARGE SCALE GENOMIC DNA]</scope>
    <source>
        <strain evidence="1 2">MPI-SDFR-AT-0079</strain>
    </source>
</reference>
<gene>
    <name evidence="1" type="ORF">F5144DRAFT_590223</name>
</gene>
<name>A0ACB7PIF1_9PEZI</name>
<keyword evidence="2" id="KW-1185">Reference proteome</keyword>
<sequence>MFAESPWTMQYKMKYTRDHVSGGYKPSGGPYKAASKVPAGQLDPNDLTRRLYVVLAEQKAHAERRRRARGEPSNSKDSVGTALSARSRETRQRAAEPPADLITELRRTESTKHKPSHPATTKPAPDSHPEAYHHVPQEAAKQFTRTTTVENMRDSSLVHKLSKHALKFHLEGPKALRPSGNNNNTHHNHSSTSDPTILAPAELTRALQQNQSQRDKLLDRNQFQRTHILEEATTQPHHHPAAQRRMHTLEDELSRILPGTAAKHLRRNSTGNTITADPATTTGTTTHHHHARHSLIAAPDTLVMDTLLEDDPAAMDGTGTELGRFAAAERARVDWTQSDEAGGRLAPFLPQQSLDVLGLLRCHLLPNLVDPHPLLVQQKLHQVTKLTDPVARICGIRPRLTQRLSALAQTDVLRPWLLSVAARIGRLSASDLLPIAARVRRDGALPE</sequence>
<proteinExistence type="predicted"/>
<dbReference type="EMBL" id="JAGIZQ010000002">
    <property type="protein sequence ID" value="KAH6640823.1"/>
    <property type="molecule type" value="Genomic_DNA"/>
</dbReference>
<organism evidence="1 2">
    <name type="scientific">Chaetomium tenue</name>
    <dbReference type="NCBI Taxonomy" id="1854479"/>
    <lineage>
        <taxon>Eukaryota</taxon>
        <taxon>Fungi</taxon>
        <taxon>Dikarya</taxon>
        <taxon>Ascomycota</taxon>
        <taxon>Pezizomycotina</taxon>
        <taxon>Sordariomycetes</taxon>
        <taxon>Sordariomycetidae</taxon>
        <taxon>Sordariales</taxon>
        <taxon>Chaetomiaceae</taxon>
        <taxon>Chaetomium</taxon>
    </lineage>
</organism>
<dbReference type="Proteomes" id="UP000724584">
    <property type="component" value="Unassembled WGS sequence"/>
</dbReference>
<evidence type="ECO:0000313" key="1">
    <source>
        <dbReference type="EMBL" id="KAH6640823.1"/>
    </source>
</evidence>
<protein>
    <submittedName>
        <fullName evidence="1">Uncharacterized protein</fullName>
    </submittedName>
</protein>